<accession>A0AA86Q7D5</accession>
<name>A0AA86Q7D5_9EUKA</name>
<evidence type="ECO:0000313" key="1">
    <source>
        <dbReference type="EMBL" id="CAI9952673.1"/>
    </source>
</evidence>
<dbReference type="AlphaFoldDB" id="A0AA86Q7D5"/>
<reference evidence="1" key="1">
    <citation type="submission" date="2023-06" db="EMBL/GenBank/DDBJ databases">
        <authorList>
            <person name="Kurt Z."/>
        </authorList>
    </citation>
    <scope>NUCLEOTIDE SEQUENCE</scope>
</reference>
<comment type="caution">
    <text evidence="1">The sequence shown here is derived from an EMBL/GenBank/DDBJ whole genome shotgun (WGS) entry which is preliminary data.</text>
</comment>
<keyword evidence="3" id="KW-1185">Reference proteome</keyword>
<evidence type="ECO:0000313" key="3">
    <source>
        <dbReference type="Proteomes" id="UP001642409"/>
    </source>
</evidence>
<gene>
    <name evidence="1" type="ORF">HINF_LOCUS40318</name>
    <name evidence="2" type="ORF">HINF_LOCUS8575</name>
</gene>
<reference evidence="2 3" key="2">
    <citation type="submission" date="2024-07" db="EMBL/GenBank/DDBJ databases">
        <authorList>
            <person name="Akdeniz Z."/>
        </authorList>
    </citation>
    <scope>NUCLEOTIDE SEQUENCE [LARGE SCALE GENOMIC DNA]</scope>
</reference>
<proteinExistence type="predicted"/>
<evidence type="ECO:0000313" key="2">
    <source>
        <dbReference type="EMBL" id="CAL5985114.1"/>
    </source>
</evidence>
<dbReference type="EMBL" id="CAXDID020000018">
    <property type="protein sequence ID" value="CAL5985114.1"/>
    <property type="molecule type" value="Genomic_DNA"/>
</dbReference>
<protein>
    <submittedName>
        <fullName evidence="2">Hypothetical_protein</fullName>
    </submittedName>
</protein>
<sequence>MYIATFDITSITHQIENADNFTNGYVFATATIIQNAFIDVSDNVYSTTVQPLFQSQRTFTNLKVQFGAQTLNSGSFILSSVQSIIINQMNIISRPGSQLTVNSNSQLNILTDSPTRAVINNLLMNLSFSSSSGNITLINNIIGILNISGYQIIGDYNSTSTVAMIGLNVKMATINVNQVRFQPSTFNVGNGSSYLFGSSIKLQSIFMINNFAVKIGSSYNFLLLGSISTNDQSNYYYQFGGIIALVLISSSISVNNVILDSYQKFSSEYVSYSGFLIGYLGYIESSIQSNITIQNVCLQQNMTSSTSQFMNFGLIGHNHGKIQIQNALVAFSVQGDQFQIIGIIGINFDAYAEVLNLKTSVSFSFRHGISVGSVFGHQGSNCTVQNTQIIDGYIKSAENVGGIFGCSADNVTVLNSSIINMDVSKTNITGSYNGGIIGCQYSNTTILDSQITNINIQGFNSLGGVIGTCLFNLYLQNIQIKYVRIYRGFNTYNFGIVVGENFNIDGIYSFTNSIARQNFIDDVQQTECTILKTNSWSVTGC</sequence>
<dbReference type="EMBL" id="CATOUU010000834">
    <property type="protein sequence ID" value="CAI9952673.1"/>
    <property type="molecule type" value="Genomic_DNA"/>
</dbReference>
<dbReference type="Proteomes" id="UP001642409">
    <property type="component" value="Unassembled WGS sequence"/>
</dbReference>
<organism evidence="1">
    <name type="scientific">Hexamita inflata</name>
    <dbReference type="NCBI Taxonomy" id="28002"/>
    <lineage>
        <taxon>Eukaryota</taxon>
        <taxon>Metamonada</taxon>
        <taxon>Diplomonadida</taxon>
        <taxon>Hexamitidae</taxon>
        <taxon>Hexamitinae</taxon>
        <taxon>Hexamita</taxon>
    </lineage>
</organism>